<keyword evidence="4" id="KW-1185">Reference proteome</keyword>
<dbReference type="EMBL" id="JBHFFA010000004">
    <property type="protein sequence ID" value="KAL2632222.1"/>
    <property type="molecule type" value="Genomic_DNA"/>
</dbReference>
<feature type="coiled-coil region" evidence="1">
    <location>
        <begin position="47"/>
        <end position="79"/>
    </location>
</feature>
<feature type="compositionally biased region" description="Basic and acidic residues" evidence="2">
    <location>
        <begin position="143"/>
        <end position="153"/>
    </location>
</feature>
<gene>
    <name evidence="3" type="ORF">R1flu_016908</name>
</gene>
<keyword evidence="1" id="KW-0175">Coiled coil</keyword>
<sequence>MASAKEEFQNAEILGLSVIWPCPDAVKPDISSKIMVGSDHGAVLELKKQMEEKVAKQMEEKAKVERQEREAKARKLEALVEPGKGALKDVVGEWQVQSPAICDQWSDHFGTDFRMSIYFHKLEELDDDSDEERSYCSVGSYDSETRRDTKSETSQEGIELLWANFEMGVLS</sequence>
<evidence type="ECO:0000313" key="3">
    <source>
        <dbReference type="EMBL" id="KAL2632222.1"/>
    </source>
</evidence>
<evidence type="ECO:0000256" key="1">
    <source>
        <dbReference type="SAM" id="Coils"/>
    </source>
</evidence>
<evidence type="ECO:0000313" key="4">
    <source>
        <dbReference type="Proteomes" id="UP001605036"/>
    </source>
</evidence>
<organism evidence="3 4">
    <name type="scientific">Riccia fluitans</name>
    <dbReference type="NCBI Taxonomy" id="41844"/>
    <lineage>
        <taxon>Eukaryota</taxon>
        <taxon>Viridiplantae</taxon>
        <taxon>Streptophyta</taxon>
        <taxon>Embryophyta</taxon>
        <taxon>Marchantiophyta</taxon>
        <taxon>Marchantiopsida</taxon>
        <taxon>Marchantiidae</taxon>
        <taxon>Marchantiales</taxon>
        <taxon>Ricciaceae</taxon>
        <taxon>Riccia</taxon>
    </lineage>
</organism>
<accession>A0ABD1YN67</accession>
<name>A0ABD1YN67_9MARC</name>
<reference evidence="3 4" key="1">
    <citation type="submission" date="2024-09" db="EMBL/GenBank/DDBJ databases">
        <title>Chromosome-scale assembly of Riccia fluitans.</title>
        <authorList>
            <person name="Paukszto L."/>
            <person name="Sawicki J."/>
            <person name="Karawczyk K."/>
            <person name="Piernik-Szablinska J."/>
            <person name="Szczecinska M."/>
            <person name="Mazdziarz M."/>
        </authorList>
    </citation>
    <scope>NUCLEOTIDE SEQUENCE [LARGE SCALE GENOMIC DNA]</scope>
    <source>
        <strain evidence="3">Rf_01</strain>
        <tissue evidence="3">Aerial parts of the thallus</tissue>
    </source>
</reference>
<proteinExistence type="predicted"/>
<dbReference type="AlphaFoldDB" id="A0ABD1YN67"/>
<protein>
    <submittedName>
        <fullName evidence="3">Uncharacterized protein</fullName>
    </submittedName>
</protein>
<dbReference type="Proteomes" id="UP001605036">
    <property type="component" value="Unassembled WGS sequence"/>
</dbReference>
<evidence type="ECO:0000256" key="2">
    <source>
        <dbReference type="SAM" id="MobiDB-lite"/>
    </source>
</evidence>
<comment type="caution">
    <text evidence="3">The sequence shown here is derived from an EMBL/GenBank/DDBJ whole genome shotgun (WGS) entry which is preliminary data.</text>
</comment>
<feature type="region of interest" description="Disordered" evidence="2">
    <location>
        <begin position="129"/>
        <end position="155"/>
    </location>
</feature>